<dbReference type="InterPro" id="IPR003439">
    <property type="entry name" value="ABC_transporter-like_ATP-bd"/>
</dbReference>
<dbReference type="GO" id="GO:0016887">
    <property type="term" value="F:ATP hydrolysis activity"/>
    <property type="evidence" value="ECO:0007669"/>
    <property type="project" value="InterPro"/>
</dbReference>
<dbReference type="STRING" id="1391654.AKJ09_11490"/>
<evidence type="ECO:0000313" key="7">
    <source>
        <dbReference type="Proteomes" id="UP000064967"/>
    </source>
</evidence>
<dbReference type="InterPro" id="IPR027417">
    <property type="entry name" value="P-loop_NTPase"/>
</dbReference>
<dbReference type="InterPro" id="IPR017871">
    <property type="entry name" value="ABC_transporter-like_CS"/>
</dbReference>
<dbReference type="PANTHER" id="PTHR43423:SF1">
    <property type="entry name" value="ABC TRANSPORTER I FAMILY MEMBER 17"/>
    <property type="match status" value="1"/>
</dbReference>
<dbReference type="KEGG" id="llu:AKJ09_11490"/>
<name>A0A0K1QGP7_9BACT</name>
<keyword evidence="4 6" id="KW-0067">ATP-binding</keyword>
<dbReference type="InterPro" id="IPR005670">
    <property type="entry name" value="PstB-like"/>
</dbReference>
<dbReference type="PATRIC" id="fig|1391654.3.peg.11661"/>
<dbReference type="GO" id="GO:0016020">
    <property type="term" value="C:membrane"/>
    <property type="evidence" value="ECO:0007669"/>
    <property type="project" value="InterPro"/>
</dbReference>
<dbReference type="Gene3D" id="3.40.50.300">
    <property type="entry name" value="P-loop containing nucleotide triphosphate hydrolases"/>
    <property type="match status" value="1"/>
</dbReference>
<accession>A0A0K1QGP7</accession>
<reference evidence="6 7" key="1">
    <citation type="submission" date="2015-08" db="EMBL/GenBank/DDBJ databases">
        <authorList>
            <person name="Babu N.S."/>
            <person name="Beckwith C.J."/>
            <person name="Beseler K.G."/>
            <person name="Brison A."/>
            <person name="Carone J.V."/>
            <person name="Caskin T.P."/>
            <person name="Diamond M."/>
            <person name="Durham M.E."/>
            <person name="Foxe J.M."/>
            <person name="Go M."/>
            <person name="Henderson B.A."/>
            <person name="Jones I.B."/>
            <person name="McGettigan J.A."/>
            <person name="Micheletti S.J."/>
            <person name="Nasrallah M.E."/>
            <person name="Ortiz D."/>
            <person name="Piller C.R."/>
            <person name="Privatt S.R."/>
            <person name="Schneider S.L."/>
            <person name="Sharp S."/>
            <person name="Smith T.C."/>
            <person name="Stanton J.D."/>
            <person name="Ullery H.E."/>
            <person name="Wilson R.J."/>
            <person name="Serrano M.G."/>
            <person name="Buck G."/>
            <person name="Lee V."/>
            <person name="Wang Y."/>
            <person name="Carvalho R."/>
            <person name="Voegtly L."/>
            <person name="Shi R."/>
            <person name="Duckworth R."/>
            <person name="Johnson A."/>
            <person name="Loviza R."/>
            <person name="Walstead R."/>
            <person name="Shah Z."/>
            <person name="Kiflezghi M."/>
            <person name="Wade K."/>
            <person name="Ball S.L."/>
            <person name="Bradley K.W."/>
            <person name="Asai D.J."/>
            <person name="Bowman C.A."/>
            <person name="Russell D.A."/>
            <person name="Pope W.H."/>
            <person name="Jacobs-Sera D."/>
            <person name="Hendrix R.W."/>
            <person name="Hatfull G.F."/>
        </authorList>
    </citation>
    <scope>NUCLEOTIDE SEQUENCE [LARGE SCALE GENOMIC DNA]</scope>
    <source>
        <strain evidence="6 7">DSM 27648</strain>
    </source>
</reference>
<dbReference type="GO" id="GO:0005524">
    <property type="term" value="F:ATP binding"/>
    <property type="evidence" value="ECO:0007669"/>
    <property type="project" value="UniProtKB-KW"/>
</dbReference>
<evidence type="ECO:0000256" key="2">
    <source>
        <dbReference type="ARBA" id="ARBA00022592"/>
    </source>
</evidence>
<dbReference type="SMART" id="SM00382">
    <property type="entry name" value="AAA"/>
    <property type="match status" value="1"/>
</dbReference>
<organism evidence="6 7">
    <name type="scientific">Labilithrix luteola</name>
    <dbReference type="NCBI Taxonomy" id="1391654"/>
    <lineage>
        <taxon>Bacteria</taxon>
        <taxon>Pseudomonadati</taxon>
        <taxon>Myxococcota</taxon>
        <taxon>Polyangia</taxon>
        <taxon>Polyangiales</taxon>
        <taxon>Labilitrichaceae</taxon>
        <taxon>Labilithrix</taxon>
    </lineage>
</organism>
<keyword evidence="2" id="KW-0592">Phosphate transport</keyword>
<proteinExistence type="predicted"/>
<evidence type="ECO:0000256" key="1">
    <source>
        <dbReference type="ARBA" id="ARBA00022448"/>
    </source>
</evidence>
<dbReference type="GO" id="GO:0035435">
    <property type="term" value="P:phosphate ion transmembrane transport"/>
    <property type="evidence" value="ECO:0007669"/>
    <property type="project" value="InterPro"/>
</dbReference>
<dbReference type="NCBIfam" id="TIGR00972">
    <property type="entry name" value="3a0107s01c2"/>
    <property type="match status" value="1"/>
</dbReference>
<sequence length="298" mass="32684">MQVARNVRFFGARMRVSSGDVTESSRSVHGRAAPVVEGAGVQSAAAQRSIKMKAVGLTVRYHDKEAVRDVSLDAHANEVLALIGPSGCGKSTFLRSLNRMNDTVDGVRITGRVELDGEEVYASDVDPVLVRRRVGMVFQKSNPFPKSIFENVAYGLRIAGVTKKSILTEKVEKALQQAALWDEVKDRLDDSGLALSGGQQQRLCIARALAVDPEVLLMDEPASALDPIATAKIEDLVHELRKVLTIVIVTHNMQQAARISQRTAFFYMGRLVEAGETSDLFTRPKEEQTEDYITGRFG</sequence>
<evidence type="ECO:0000313" key="6">
    <source>
        <dbReference type="EMBL" id="AKV04827.1"/>
    </source>
</evidence>
<keyword evidence="3" id="KW-0547">Nucleotide-binding</keyword>
<dbReference type="EMBL" id="CP012333">
    <property type="protein sequence ID" value="AKV04827.1"/>
    <property type="molecule type" value="Genomic_DNA"/>
</dbReference>
<feature type="domain" description="ABC transporter" evidence="5">
    <location>
        <begin position="50"/>
        <end position="293"/>
    </location>
</feature>
<dbReference type="SUPFAM" id="SSF52540">
    <property type="entry name" value="P-loop containing nucleoside triphosphate hydrolases"/>
    <property type="match status" value="1"/>
</dbReference>
<gene>
    <name evidence="6" type="ORF">AKJ09_11490</name>
</gene>
<dbReference type="PANTHER" id="PTHR43423">
    <property type="entry name" value="ABC TRANSPORTER I FAMILY MEMBER 17"/>
    <property type="match status" value="1"/>
</dbReference>
<keyword evidence="1" id="KW-0813">Transport</keyword>
<dbReference type="Pfam" id="PF00005">
    <property type="entry name" value="ABC_tran"/>
    <property type="match status" value="1"/>
</dbReference>
<dbReference type="Proteomes" id="UP000064967">
    <property type="component" value="Chromosome"/>
</dbReference>
<dbReference type="GO" id="GO:0005315">
    <property type="term" value="F:phosphate transmembrane transporter activity"/>
    <property type="evidence" value="ECO:0007669"/>
    <property type="project" value="InterPro"/>
</dbReference>
<evidence type="ECO:0000259" key="5">
    <source>
        <dbReference type="PROSITE" id="PS50893"/>
    </source>
</evidence>
<dbReference type="PROSITE" id="PS00211">
    <property type="entry name" value="ABC_TRANSPORTER_1"/>
    <property type="match status" value="1"/>
</dbReference>
<keyword evidence="7" id="KW-1185">Reference proteome</keyword>
<evidence type="ECO:0000256" key="4">
    <source>
        <dbReference type="ARBA" id="ARBA00022840"/>
    </source>
</evidence>
<evidence type="ECO:0000256" key="3">
    <source>
        <dbReference type="ARBA" id="ARBA00022741"/>
    </source>
</evidence>
<dbReference type="InterPro" id="IPR003593">
    <property type="entry name" value="AAA+_ATPase"/>
</dbReference>
<dbReference type="CDD" id="cd03260">
    <property type="entry name" value="ABC_PstB_phosphate_transporter"/>
    <property type="match status" value="1"/>
</dbReference>
<protein>
    <submittedName>
        <fullName evidence="6">Phosphate transport ATP-binding protein PstB</fullName>
    </submittedName>
</protein>
<dbReference type="PROSITE" id="PS50893">
    <property type="entry name" value="ABC_TRANSPORTER_2"/>
    <property type="match status" value="1"/>
</dbReference>
<dbReference type="AlphaFoldDB" id="A0A0K1QGP7"/>